<accession>A0A399EGZ0</accession>
<dbReference type="EMBL" id="QXDL01000122">
    <property type="protein sequence ID" value="RIH82409.1"/>
    <property type="molecule type" value="Genomic_DNA"/>
</dbReference>
<keyword evidence="1" id="KW-1133">Transmembrane helix</keyword>
<keyword evidence="1" id="KW-0472">Membrane</keyword>
<dbReference type="AlphaFoldDB" id="A0A399EGZ0"/>
<sequence>MTARALWTGILLILVSTVAVTAAKPTPTAFIPGALGLLIALLGIAGDKNPTLRRPALSAALGLAVLGILGSLRGVPDFLTLLGGGSVERPVATMAQFATIFICLGFVVRWVQGFLEARRDRLG</sequence>
<reference evidence="2 3" key="1">
    <citation type="submission" date="2018-08" db="EMBL/GenBank/DDBJ databases">
        <title>Meiothermus terrae DSM 26712 genome sequencing project.</title>
        <authorList>
            <person name="Da Costa M.S."/>
            <person name="Albuquerque L."/>
            <person name="Raposo P."/>
            <person name="Froufe H.J.C."/>
            <person name="Barroso C.S."/>
            <person name="Egas C."/>
        </authorList>
    </citation>
    <scope>NUCLEOTIDE SEQUENCE [LARGE SCALE GENOMIC DNA]</scope>
    <source>
        <strain evidence="2 3">DSM 26712</strain>
    </source>
</reference>
<keyword evidence="3" id="KW-1185">Reference proteome</keyword>
<name>A0A399EGZ0_9DEIN</name>
<comment type="caution">
    <text evidence="2">The sequence shown here is derived from an EMBL/GenBank/DDBJ whole genome shotgun (WGS) entry which is preliminary data.</text>
</comment>
<keyword evidence="1" id="KW-0812">Transmembrane</keyword>
<evidence type="ECO:0000313" key="3">
    <source>
        <dbReference type="Proteomes" id="UP000265715"/>
    </source>
</evidence>
<feature type="transmembrane region" description="Helical" evidence="1">
    <location>
        <begin position="94"/>
        <end position="111"/>
    </location>
</feature>
<feature type="transmembrane region" description="Helical" evidence="1">
    <location>
        <begin position="29"/>
        <end position="45"/>
    </location>
</feature>
<dbReference type="RefSeq" id="WP_119315669.1">
    <property type="nucleotide sequence ID" value="NZ_QXDL01000122.1"/>
</dbReference>
<gene>
    <name evidence="2" type="ORF">Mterra_02672</name>
</gene>
<feature type="transmembrane region" description="Helical" evidence="1">
    <location>
        <begin position="57"/>
        <end position="74"/>
    </location>
</feature>
<organism evidence="2 3">
    <name type="scientific">Calidithermus terrae</name>
    <dbReference type="NCBI Taxonomy" id="1408545"/>
    <lineage>
        <taxon>Bacteria</taxon>
        <taxon>Thermotogati</taxon>
        <taxon>Deinococcota</taxon>
        <taxon>Deinococci</taxon>
        <taxon>Thermales</taxon>
        <taxon>Thermaceae</taxon>
        <taxon>Calidithermus</taxon>
    </lineage>
</organism>
<proteinExistence type="predicted"/>
<evidence type="ECO:0000256" key="1">
    <source>
        <dbReference type="SAM" id="Phobius"/>
    </source>
</evidence>
<dbReference type="OrthoDB" id="26298at2"/>
<dbReference type="Proteomes" id="UP000265715">
    <property type="component" value="Unassembled WGS sequence"/>
</dbReference>
<evidence type="ECO:0000313" key="2">
    <source>
        <dbReference type="EMBL" id="RIH82409.1"/>
    </source>
</evidence>
<protein>
    <submittedName>
        <fullName evidence="2">Uncharacterized protein</fullName>
    </submittedName>
</protein>